<accession>A0AAV5U3T5</accession>
<dbReference type="EMBL" id="BTSX01000005">
    <property type="protein sequence ID" value="GMT01534.1"/>
    <property type="molecule type" value="Genomic_DNA"/>
</dbReference>
<evidence type="ECO:0000313" key="2">
    <source>
        <dbReference type="Proteomes" id="UP001432027"/>
    </source>
</evidence>
<name>A0AAV5U3T5_9BILA</name>
<dbReference type="Proteomes" id="UP001432027">
    <property type="component" value="Unassembled WGS sequence"/>
</dbReference>
<comment type="caution">
    <text evidence="1">The sequence shown here is derived from an EMBL/GenBank/DDBJ whole genome shotgun (WGS) entry which is preliminary data.</text>
</comment>
<feature type="non-terminal residue" evidence="1">
    <location>
        <position position="77"/>
    </location>
</feature>
<sequence length="77" mass="8923">DLDGIKLMDNHKSFMGQSWRAVAMIKHIQHPIFNGGHYVCFTREDDGHWRVHDDDALPSSIGVRYRHRSTFRYAPGA</sequence>
<reference evidence="1" key="1">
    <citation type="submission" date="2023-10" db="EMBL/GenBank/DDBJ databases">
        <title>Genome assembly of Pristionchus species.</title>
        <authorList>
            <person name="Yoshida K."/>
            <person name="Sommer R.J."/>
        </authorList>
    </citation>
    <scope>NUCLEOTIDE SEQUENCE</scope>
    <source>
        <strain evidence="1">RS0144</strain>
    </source>
</reference>
<gene>
    <name evidence="1" type="ORF">PENTCL1PPCAC_23708</name>
</gene>
<proteinExistence type="predicted"/>
<evidence type="ECO:0008006" key="3">
    <source>
        <dbReference type="Google" id="ProtNLM"/>
    </source>
</evidence>
<dbReference type="AlphaFoldDB" id="A0AAV5U3T5"/>
<feature type="non-terminal residue" evidence="1">
    <location>
        <position position="1"/>
    </location>
</feature>
<protein>
    <recommendedName>
        <fullName evidence="3">USP domain-containing protein</fullName>
    </recommendedName>
</protein>
<keyword evidence="2" id="KW-1185">Reference proteome</keyword>
<organism evidence="1 2">
    <name type="scientific">Pristionchus entomophagus</name>
    <dbReference type="NCBI Taxonomy" id="358040"/>
    <lineage>
        <taxon>Eukaryota</taxon>
        <taxon>Metazoa</taxon>
        <taxon>Ecdysozoa</taxon>
        <taxon>Nematoda</taxon>
        <taxon>Chromadorea</taxon>
        <taxon>Rhabditida</taxon>
        <taxon>Rhabditina</taxon>
        <taxon>Diplogasteromorpha</taxon>
        <taxon>Diplogasteroidea</taxon>
        <taxon>Neodiplogasteridae</taxon>
        <taxon>Pristionchus</taxon>
    </lineage>
</organism>
<evidence type="ECO:0000313" key="1">
    <source>
        <dbReference type="EMBL" id="GMT01534.1"/>
    </source>
</evidence>